<name>L7C931_RHOBT</name>
<dbReference type="AlphaFoldDB" id="L7C931"/>
<dbReference type="EMBL" id="AMWG01000165">
    <property type="protein sequence ID" value="ELP30167.1"/>
    <property type="molecule type" value="Genomic_DNA"/>
</dbReference>
<evidence type="ECO:0000313" key="2">
    <source>
        <dbReference type="Proteomes" id="UP000010959"/>
    </source>
</evidence>
<sequence length="64" mass="7757">MELNRKWFNSGPLEEKRIVGNRPFDCRCRFVSQHDCDWWGERWLEHPARVCVDDGTWKESFQGD</sequence>
<gene>
    <name evidence="1" type="ORF">RBSWK_05925</name>
</gene>
<protein>
    <submittedName>
        <fullName evidence="1">Uncharacterized protein</fullName>
    </submittedName>
</protein>
<proteinExistence type="predicted"/>
<organism evidence="1 2">
    <name type="scientific">Rhodopirellula baltica SWK14</name>
    <dbReference type="NCBI Taxonomy" id="993516"/>
    <lineage>
        <taxon>Bacteria</taxon>
        <taxon>Pseudomonadati</taxon>
        <taxon>Planctomycetota</taxon>
        <taxon>Planctomycetia</taxon>
        <taxon>Pirellulales</taxon>
        <taxon>Pirellulaceae</taxon>
        <taxon>Rhodopirellula</taxon>
    </lineage>
</organism>
<comment type="caution">
    <text evidence="1">The sequence shown here is derived from an EMBL/GenBank/DDBJ whole genome shotgun (WGS) entry which is preliminary data.</text>
</comment>
<evidence type="ECO:0000313" key="1">
    <source>
        <dbReference type="EMBL" id="ELP30167.1"/>
    </source>
</evidence>
<reference evidence="1 2" key="1">
    <citation type="journal article" date="2013" name="Mar. Genomics">
        <title>Expression of sulfatases in Rhodopirellula baltica and the diversity of sulfatases in the genus Rhodopirellula.</title>
        <authorList>
            <person name="Wegner C.E."/>
            <person name="Richter-Heitmann T."/>
            <person name="Klindworth A."/>
            <person name="Klockow C."/>
            <person name="Richter M."/>
            <person name="Achstetter T."/>
            <person name="Glockner F.O."/>
            <person name="Harder J."/>
        </authorList>
    </citation>
    <scope>NUCLEOTIDE SEQUENCE [LARGE SCALE GENOMIC DNA]</scope>
    <source>
        <strain evidence="1 2">SWK14</strain>
    </source>
</reference>
<dbReference type="Proteomes" id="UP000010959">
    <property type="component" value="Unassembled WGS sequence"/>
</dbReference>
<accession>L7C931</accession>